<organism evidence="8 9">
    <name type="scientific">Arthrobacter sulfonylureivorans</name>
    <dbReference type="NCBI Taxonomy" id="2486855"/>
    <lineage>
        <taxon>Bacteria</taxon>
        <taxon>Bacillati</taxon>
        <taxon>Actinomycetota</taxon>
        <taxon>Actinomycetes</taxon>
        <taxon>Micrococcales</taxon>
        <taxon>Micrococcaceae</taxon>
        <taxon>Arthrobacter</taxon>
    </lineage>
</organism>
<feature type="domain" description="AMP-dependent synthetase/ligase" evidence="7">
    <location>
        <begin position="36"/>
        <end position="432"/>
    </location>
</feature>
<evidence type="ECO:0000256" key="1">
    <source>
        <dbReference type="ARBA" id="ARBA00006432"/>
    </source>
</evidence>
<dbReference type="Gene3D" id="3.30.300.30">
    <property type="match status" value="1"/>
</dbReference>
<dbReference type="CDD" id="cd05907">
    <property type="entry name" value="VL_LC_FACS_like"/>
    <property type="match status" value="1"/>
</dbReference>
<dbReference type="Gene3D" id="3.40.50.12780">
    <property type="entry name" value="N-terminal domain of ligase-like"/>
    <property type="match status" value="1"/>
</dbReference>
<gene>
    <name evidence="8" type="ORF">MNQ99_13710</name>
</gene>
<dbReference type="Pfam" id="PF00501">
    <property type="entry name" value="AMP-binding"/>
    <property type="match status" value="1"/>
</dbReference>
<dbReference type="SUPFAM" id="SSF56801">
    <property type="entry name" value="Acetyl-CoA synthetase-like"/>
    <property type="match status" value="1"/>
</dbReference>
<accession>A0ABY3W4C3</accession>
<dbReference type="InterPro" id="IPR000873">
    <property type="entry name" value="AMP-dep_synth/lig_dom"/>
</dbReference>
<dbReference type="PANTHER" id="PTHR43272">
    <property type="entry name" value="LONG-CHAIN-FATTY-ACID--COA LIGASE"/>
    <property type="match status" value="1"/>
</dbReference>
<evidence type="ECO:0000259" key="7">
    <source>
        <dbReference type="Pfam" id="PF00501"/>
    </source>
</evidence>
<comment type="similarity">
    <text evidence="1">Belongs to the ATP-dependent AMP-binding enzyme family.</text>
</comment>
<evidence type="ECO:0000313" key="9">
    <source>
        <dbReference type="Proteomes" id="UP000829069"/>
    </source>
</evidence>
<dbReference type="EMBL" id="CP093326">
    <property type="protein sequence ID" value="UNK44998.1"/>
    <property type="molecule type" value="Genomic_DNA"/>
</dbReference>
<dbReference type="Pfam" id="PF23562">
    <property type="entry name" value="AMP-binding_C_3"/>
    <property type="match status" value="1"/>
</dbReference>
<dbReference type="InterPro" id="IPR042099">
    <property type="entry name" value="ANL_N_sf"/>
</dbReference>
<dbReference type="InterPro" id="IPR045851">
    <property type="entry name" value="AMP-bd_C_sf"/>
</dbReference>
<keyword evidence="3" id="KW-0276">Fatty acid metabolism</keyword>
<keyword evidence="4" id="KW-0443">Lipid metabolism</keyword>
<reference evidence="8 9" key="1">
    <citation type="submission" date="2022-03" db="EMBL/GenBank/DDBJ databases">
        <title>Isotopic signatures of nitrous oxide derived from detoxification processes.</title>
        <authorList>
            <person name="Behrendt U."/>
            <person name="Buchen C."/>
            <person name="Well R."/>
            <person name="Ulrich A."/>
            <person name="Rohe L."/>
            <person name="Kolb S."/>
            <person name="Schloter M."/>
            <person name="Horn M.A."/>
            <person name="Augustin J."/>
        </authorList>
    </citation>
    <scope>NUCLEOTIDE SEQUENCE [LARGE SCALE GENOMIC DNA]</scope>
    <source>
        <strain evidence="8 9">S4-C24</strain>
    </source>
</reference>
<evidence type="ECO:0000313" key="8">
    <source>
        <dbReference type="EMBL" id="UNK44998.1"/>
    </source>
</evidence>
<dbReference type="Proteomes" id="UP000829069">
    <property type="component" value="Chromosome"/>
</dbReference>
<evidence type="ECO:0000256" key="4">
    <source>
        <dbReference type="ARBA" id="ARBA00023098"/>
    </source>
</evidence>
<name>A0ABY3W4C3_9MICC</name>
<proteinExistence type="inferred from homology"/>
<evidence type="ECO:0000256" key="6">
    <source>
        <dbReference type="ARBA" id="ARBA00032875"/>
    </source>
</evidence>
<evidence type="ECO:0000256" key="3">
    <source>
        <dbReference type="ARBA" id="ARBA00022832"/>
    </source>
</evidence>
<comment type="catalytic activity">
    <reaction evidence="5">
        <text>a long-chain fatty acid + ATP + CoA = a long-chain fatty acyl-CoA + AMP + diphosphate</text>
        <dbReference type="Rhea" id="RHEA:15421"/>
        <dbReference type="ChEBI" id="CHEBI:30616"/>
        <dbReference type="ChEBI" id="CHEBI:33019"/>
        <dbReference type="ChEBI" id="CHEBI:57287"/>
        <dbReference type="ChEBI" id="CHEBI:57560"/>
        <dbReference type="ChEBI" id="CHEBI:83139"/>
        <dbReference type="ChEBI" id="CHEBI:456215"/>
        <dbReference type="EC" id="6.2.1.3"/>
    </reaction>
    <physiologicalReaction direction="left-to-right" evidence="5">
        <dbReference type="Rhea" id="RHEA:15422"/>
    </physiologicalReaction>
</comment>
<keyword evidence="2" id="KW-0436">Ligase</keyword>
<dbReference type="InterPro" id="IPR020845">
    <property type="entry name" value="AMP-binding_CS"/>
</dbReference>
<evidence type="ECO:0000256" key="2">
    <source>
        <dbReference type="ARBA" id="ARBA00022598"/>
    </source>
</evidence>
<dbReference type="RefSeq" id="WP_241913309.1">
    <property type="nucleotide sequence ID" value="NZ_CP093326.1"/>
</dbReference>
<keyword evidence="9" id="KW-1185">Reference proteome</keyword>
<dbReference type="PANTHER" id="PTHR43272:SF32">
    <property type="entry name" value="AMP-DEPENDENT SYNTHETASE_LIGASE DOMAIN-CONTAINING PROTEIN"/>
    <property type="match status" value="1"/>
</dbReference>
<dbReference type="PROSITE" id="PS00455">
    <property type="entry name" value="AMP_BINDING"/>
    <property type="match status" value="1"/>
</dbReference>
<evidence type="ECO:0000256" key="5">
    <source>
        <dbReference type="ARBA" id="ARBA00024484"/>
    </source>
</evidence>
<protein>
    <recommendedName>
        <fullName evidence="6">Acyl-CoA synthetase</fullName>
    </recommendedName>
</protein>
<sequence>MREAVTELLAAMPAGSNITDILVAQHQRDPQQALYAVKRNGAWSDVSAAELLGEVTALAKGLMASGVDAGDTIAVMSKTRFEWTVVDLAGWFAGAVVVPIYETSSPLQVQWILQDSAATMVFVEDAAKAVVVRQAMSGLPAELPVYQLDGTADGLARLKAAGSAVTDEELELRRTSRGMQDAASLVYTSGTTGRPRGCIISHGNFAELAVNVVEFLPDILKRPDAKSLMFLPLAHVLARAVQVICLAGGVKMGHTSSMAELIEDLASYQPTFLLVVPRVFEKVYATARQKAHEGGKGRIFDAAAQAAVAYSQARDAQARGTGSGPGLALKARRALFNKLVYGKLRAAFGGQVEYTVSGASALNPMLAHFFTGIGVPVLEGYGLTESTAPAAVNLPGANRIGTVGLPLPGTSIRIADDGEVLIKGVGITPGYHNNEAANAEFFRDGYFCTGDVGTLDDDGYLTITGRKKDLLVTAGGKNVAPGPLEDALREHRLVSQAVVVGEGRPFIGALVSLDEEGLAGWLAAAGRSPMDLAAAAEDPAVRAELQQAVDHANRLVSRAEQIRKFHVLRQDLTEASGHLTPSLKLKRMTVLEDFAGQIDGLYS</sequence>